<dbReference type="EMBL" id="BAET01000008">
    <property type="protein sequence ID" value="GAB55187.1"/>
    <property type="molecule type" value="Genomic_DNA"/>
</dbReference>
<dbReference type="Proteomes" id="UP000053586">
    <property type="component" value="Unassembled WGS sequence"/>
</dbReference>
<comment type="caution">
    <text evidence="1">The sequence shown here is derived from an EMBL/GenBank/DDBJ whole genome shotgun (WGS) entry which is preliminary data.</text>
</comment>
<dbReference type="eggNOG" id="COG0745">
    <property type="taxonomic scope" value="Bacteria"/>
</dbReference>
<evidence type="ECO:0000313" key="1">
    <source>
        <dbReference type="EMBL" id="GAB55187.1"/>
    </source>
</evidence>
<keyword evidence="2" id="KW-1185">Reference proteome</keyword>
<dbReference type="AlphaFoldDB" id="H5TA60"/>
<gene>
    <name evidence="1" type="ORF">GPUN_1056</name>
</gene>
<proteinExistence type="predicted"/>
<name>H5TA60_9ALTE</name>
<evidence type="ECO:0000313" key="2">
    <source>
        <dbReference type="Proteomes" id="UP000053586"/>
    </source>
</evidence>
<protein>
    <recommendedName>
        <fullName evidence="3">Response regulatory domain-containing protein</fullName>
    </recommendedName>
</protein>
<reference evidence="1 2" key="2">
    <citation type="journal article" date="2017" name="Antonie Van Leeuwenhoek">
        <title>Rhizobium rhizosphaerae sp. nov., a novel species isolated from rice rhizosphere.</title>
        <authorList>
            <person name="Zhao J.J."/>
            <person name="Zhang J."/>
            <person name="Zhang R.J."/>
            <person name="Zhang C.W."/>
            <person name="Yin H.Q."/>
            <person name="Zhang X.X."/>
        </authorList>
    </citation>
    <scope>NUCLEOTIDE SEQUENCE [LARGE SCALE GENOMIC DNA]</scope>
    <source>
        <strain evidence="1 2">ACAM 611</strain>
    </source>
</reference>
<organism evidence="1 2">
    <name type="scientific">Glaciecola punicea ACAM 611</name>
    <dbReference type="NCBI Taxonomy" id="1121923"/>
    <lineage>
        <taxon>Bacteria</taxon>
        <taxon>Pseudomonadati</taxon>
        <taxon>Pseudomonadota</taxon>
        <taxon>Gammaproteobacteria</taxon>
        <taxon>Alteromonadales</taxon>
        <taxon>Alteromonadaceae</taxon>
        <taxon>Glaciecola</taxon>
    </lineage>
</organism>
<dbReference type="OrthoDB" id="6377838at2"/>
<accession>H5TA60</accession>
<dbReference type="RefSeq" id="WP_006004074.1">
    <property type="nucleotide sequence ID" value="NZ_BAET01000008.1"/>
</dbReference>
<dbReference type="STRING" id="56804.BAE46_01835"/>
<reference evidence="1 2" key="1">
    <citation type="journal article" date="2012" name="J. Bacteriol.">
        <title>Genome sequence of proteorhodopsin-containing sea ice bacterium Glaciecola punicea ACAM 611T.</title>
        <authorList>
            <person name="Qin Q.-L."/>
            <person name="Xie B.-B."/>
            <person name="Shu Y.-L."/>
            <person name="Rong J.-C."/>
            <person name="Zhao D.-L."/>
            <person name="Zhang X.-Y."/>
            <person name="Chen X.-L."/>
            <person name="Zhou B.-C."/>
            <person name="Zhanga Y.-Z."/>
        </authorList>
    </citation>
    <scope>NUCLEOTIDE SEQUENCE [LARGE SCALE GENOMIC DNA]</scope>
    <source>
        <strain evidence="1 2">ACAM 611</strain>
    </source>
</reference>
<evidence type="ECO:0008006" key="3">
    <source>
        <dbReference type="Google" id="ProtNLM"/>
    </source>
</evidence>
<sequence>MPTSSRSTGRRSRLLRVSTVEGNATARSNLRSHLMSTEHLDLENYSNEGELKNGLQLNNFDLVLMDYHFRQSKNGAE</sequence>